<dbReference type="InterPro" id="IPR025748">
    <property type="entry name" value="PrcB_C_dom"/>
</dbReference>
<evidence type="ECO:0000313" key="3">
    <source>
        <dbReference type="EMBL" id="MBU5674986.1"/>
    </source>
</evidence>
<gene>
    <name evidence="3" type="ORF">KQI88_00965</name>
</gene>
<sequence>MPKLPKVNWKLLITMILIIVVATALVKFIPKLISKGDNGVGYMVLDKEQIPEKIHEILPRYKMLERALAAKVDDQIYVIVTRGEKLTAGYDVDIERIELVKEENDTRLVVHAVFKDPNPDDLVTQSMTHPYVVAKTELEELPTKIDLEIKQKE</sequence>
<keyword evidence="1" id="KW-1133">Transmembrane helix</keyword>
<name>A0ABS6G0Y3_9FIRM</name>
<comment type="caution">
    <text evidence="3">The sequence shown here is derived from an EMBL/GenBank/DDBJ whole genome shotgun (WGS) entry which is preliminary data.</text>
</comment>
<evidence type="ECO:0000259" key="2">
    <source>
        <dbReference type="Pfam" id="PF14343"/>
    </source>
</evidence>
<keyword evidence="4" id="KW-1185">Reference proteome</keyword>
<dbReference type="GO" id="GO:0008233">
    <property type="term" value="F:peptidase activity"/>
    <property type="evidence" value="ECO:0007669"/>
    <property type="project" value="UniProtKB-KW"/>
</dbReference>
<dbReference type="EMBL" id="JAHLQK010000001">
    <property type="protein sequence ID" value="MBU5674986.1"/>
    <property type="molecule type" value="Genomic_DNA"/>
</dbReference>
<evidence type="ECO:0000256" key="1">
    <source>
        <dbReference type="SAM" id="Phobius"/>
    </source>
</evidence>
<organism evidence="3 4">
    <name type="scientific">Alkaliphilus flagellatus</name>
    <dbReference type="NCBI Taxonomy" id="2841507"/>
    <lineage>
        <taxon>Bacteria</taxon>
        <taxon>Bacillati</taxon>
        <taxon>Bacillota</taxon>
        <taxon>Clostridia</taxon>
        <taxon>Peptostreptococcales</taxon>
        <taxon>Natronincolaceae</taxon>
        <taxon>Alkaliphilus</taxon>
    </lineage>
</organism>
<evidence type="ECO:0000313" key="4">
    <source>
        <dbReference type="Proteomes" id="UP000779508"/>
    </source>
</evidence>
<feature type="domain" description="PrcB C-terminal" evidence="2">
    <location>
        <begin position="76"/>
        <end position="137"/>
    </location>
</feature>
<keyword evidence="1" id="KW-0472">Membrane</keyword>
<dbReference type="GO" id="GO:0006508">
    <property type="term" value="P:proteolysis"/>
    <property type="evidence" value="ECO:0007669"/>
    <property type="project" value="UniProtKB-KW"/>
</dbReference>
<protein>
    <submittedName>
        <fullName evidence="3">Protease complex subunit PrcB family protein</fullName>
    </submittedName>
</protein>
<accession>A0ABS6G0Y3</accession>
<keyword evidence="1" id="KW-0812">Transmembrane</keyword>
<keyword evidence="3" id="KW-0645">Protease</keyword>
<reference evidence="3 4" key="1">
    <citation type="submission" date="2021-06" db="EMBL/GenBank/DDBJ databases">
        <authorList>
            <person name="Sun Q."/>
            <person name="Li D."/>
        </authorList>
    </citation>
    <scope>NUCLEOTIDE SEQUENCE [LARGE SCALE GENOMIC DNA]</scope>
    <source>
        <strain evidence="3 4">MSJ-5</strain>
    </source>
</reference>
<dbReference type="Proteomes" id="UP000779508">
    <property type="component" value="Unassembled WGS sequence"/>
</dbReference>
<proteinExistence type="predicted"/>
<dbReference type="Pfam" id="PF14343">
    <property type="entry name" value="PrcB_C"/>
    <property type="match status" value="1"/>
</dbReference>
<keyword evidence="3" id="KW-0378">Hydrolase</keyword>
<feature type="transmembrane region" description="Helical" evidence="1">
    <location>
        <begin position="12"/>
        <end position="29"/>
    </location>
</feature>